<evidence type="ECO:0000313" key="10">
    <source>
        <dbReference type="Proteomes" id="UP000002027"/>
    </source>
</evidence>
<evidence type="ECO:0000313" key="9">
    <source>
        <dbReference type="EMBL" id="ACZ40704.1"/>
    </source>
</evidence>
<dbReference type="InterPro" id="IPR000515">
    <property type="entry name" value="MetI-like"/>
</dbReference>
<name>D1CA61_SPHTD</name>
<proteinExistence type="inferred from homology"/>
<dbReference type="OrthoDB" id="9772184at2"/>
<feature type="transmembrane region" description="Helical" evidence="7">
    <location>
        <begin position="12"/>
        <end position="30"/>
    </location>
</feature>
<dbReference type="Proteomes" id="UP000002027">
    <property type="component" value="Chromosome 2"/>
</dbReference>
<dbReference type="PANTHER" id="PTHR43163">
    <property type="entry name" value="DIPEPTIDE TRANSPORT SYSTEM PERMEASE PROTEIN DPPB-RELATED"/>
    <property type="match status" value="1"/>
</dbReference>
<dbReference type="InParanoid" id="D1CA61"/>
<keyword evidence="4 7" id="KW-0812">Transmembrane</keyword>
<dbReference type="EMBL" id="CP001824">
    <property type="protein sequence ID" value="ACZ40704.1"/>
    <property type="molecule type" value="Genomic_DNA"/>
</dbReference>
<dbReference type="RefSeq" id="WP_012873739.1">
    <property type="nucleotide sequence ID" value="NC_013524.1"/>
</dbReference>
<dbReference type="SUPFAM" id="SSF161098">
    <property type="entry name" value="MetI-like"/>
    <property type="match status" value="1"/>
</dbReference>
<protein>
    <submittedName>
        <fullName evidence="9">Binding-protein-dependent transport systems inner membrane component</fullName>
    </submittedName>
</protein>
<keyword evidence="5 7" id="KW-1133">Transmembrane helix</keyword>
<organism evidence="9 10">
    <name type="scientific">Sphaerobacter thermophilus (strain ATCC 49802 / DSM 20745 / KCCM 41009 / NCIMB 13125 / S 6022)</name>
    <dbReference type="NCBI Taxonomy" id="479434"/>
    <lineage>
        <taxon>Bacteria</taxon>
        <taxon>Pseudomonadati</taxon>
        <taxon>Thermomicrobiota</taxon>
        <taxon>Thermomicrobia</taxon>
        <taxon>Sphaerobacterales</taxon>
        <taxon>Sphaerobacterineae</taxon>
        <taxon>Sphaerobacteraceae</taxon>
        <taxon>Sphaerobacter</taxon>
    </lineage>
</organism>
<dbReference type="HOGENOM" id="CLU_036879_0_1_0"/>
<dbReference type="InterPro" id="IPR035906">
    <property type="entry name" value="MetI-like_sf"/>
</dbReference>
<dbReference type="Pfam" id="PF19300">
    <property type="entry name" value="BPD_transp_1_N"/>
    <property type="match status" value="1"/>
</dbReference>
<feature type="domain" description="ABC transmembrane type-1" evidence="8">
    <location>
        <begin position="95"/>
        <end position="297"/>
    </location>
</feature>
<keyword evidence="2 7" id="KW-0813">Transport</keyword>
<dbReference type="eggNOG" id="COG0601">
    <property type="taxonomic scope" value="Bacteria"/>
</dbReference>
<evidence type="ECO:0000256" key="4">
    <source>
        <dbReference type="ARBA" id="ARBA00022692"/>
    </source>
</evidence>
<feature type="transmembrane region" description="Helical" evidence="7">
    <location>
        <begin position="284"/>
        <end position="304"/>
    </location>
</feature>
<dbReference type="KEGG" id="sti:Sthe_3304"/>
<evidence type="ECO:0000256" key="5">
    <source>
        <dbReference type="ARBA" id="ARBA00022989"/>
    </source>
</evidence>
<evidence type="ECO:0000256" key="3">
    <source>
        <dbReference type="ARBA" id="ARBA00022475"/>
    </source>
</evidence>
<evidence type="ECO:0000256" key="7">
    <source>
        <dbReference type="RuleBase" id="RU363032"/>
    </source>
</evidence>
<dbReference type="Pfam" id="PF00528">
    <property type="entry name" value="BPD_transp_1"/>
    <property type="match status" value="1"/>
</dbReference>
<accession>D1CA61</accession>
<dbReference type="GO" id="GO:0005886">
    <property type="term" value="C:plasma membrane"/>
    <property type="evidence" value="ECO:0007669"/>
    <property type="project" value="UniProtKB-SubCell"/>
</dbReference>
<dbReference type="STRING" id="479434.Sthe_3304"/>
<dbReference type="Gene3D" id="1.10.3720.10">
    <property type="entry name" value="MetI-like"/>
    <property type="match status" value="1"/>
</dbReference>
<dbReference type="PROSITE" id="PS50928">
    <property type="entry name" value="ABC_TM1"/>
    <property type="match status" value="1"/>
</dbReference>
<reference evidence="10" key="1">
    <citation type="submission" date="2009-11" db="EMBL/GenBank/DDBJ databases">
        <title>The complete chromosome 2 of Sphaerobacter thermophilus DSM 20745.</title>
        <authorList>
            <person name="Lucas S."/>
            <person name="Copeland A."/>
            <person name="Lapidus A."/>
            <person name="Glavina del Rio T."/>
            <person name="Dalin E."/>
            <person name="Tice H."/>
            <person name="Bruce D."/>
            <person name="Goodwin L."/>
            <person name="Pitluck S."/>
            <person name="Kyrpides N."/>
            <person name="Mavromatis K."/>
            <person name="Ivanova N."/>
            <person name="Mikhailova N."/>
            <person name="LaButti K.M."/>
            <person name="Clum A."/>
            <person name="Sun H.I."/>
            <person name="Brettin T."/>
            <person name="Detter J.C."/>
            <person name="Han C."/>
            <person name="Larimer F."/>
            <person name="Land M."/>
            <person name="Hauser L."/>
            <person name="Markowitz V."/>
            <person name="Cheng J.F."/>
            <person name="Hugenholtz P."/>
            <person name="Woyke T."/>
            <person name="Wu D."/>
            <person name="Steenblock K."/>
            <person name="Schneider S."/>
            <person name="Pukall R."/>
            <person name="Goeker M."/>
            <person name="Klenk H.P."/>
            <person name="Eisen J.A."/>
        </authorList>
    </citation>
    <scope>NUCLEOTIDE SEQUENCE [LARGE SCALE GENOMIC DNA]</scope>
    <source>
        <strain evidence="10">ATCC 49802 / DSM 20745 / S 6022</strain>
    </source>
</reference>
<evidence type="ECO:0000259" key="8">
    <source>
        <dbReference type="PROSITE" id="PS50928"/>
    </source>
</evidence>
<feature type="transmembrane region" description="Helical" evidence="7">
    <location>
        <begin position="99"/>
        <end position="122"/>
    </location>
</feature>
<dbReference type="GO" id="GO:0055085">
    <property type="term" value="P:transmembrane transport"/>
    <property type="evidence" value="ECO:0007669"/>
    <property type="project" value="InterPro"/>
</dbReference>
<reference evidence="9 10" key="2">
    <citation type="journal article" date="2010" name="Stand. Genomic Sci.">
        <title>Complete genome sequence of Desulfohalobium retbaense type strain (HR(100)).</title>
        <authorList>
            <person name="Spring S."/>
            <person name="Nolan M."/>
            <person name="Lapidus A."/>
            <person name="Glavina Del Rio T."/>
            <person name="Copeland A."/>
            <person name="Tice H."/>
            <person name="Cheng J.F."/>
            <person name="Lucas S."/>
            <person name="Land M."/>
            <person name="Chen F."/>
            <person name="Bruce D."/>
            <person name="Goodwin L."/>
            <person name="Pitluck S."/>
            <person name="Ivanova N."/>
            <person name="Mavromatis K."/>
            <person name="Mikhailova N."/>
            <person name="Pati A."/>
            <person name="Chen A."/>
            <person name="Palaniappan K."/>
            <person name="Hauser L."/>
            <person name="Chang Y.J."/>
            <person name="Jeffries C.D."/>
            <person name="Munk C."/>
            <person name="Kiss H."/>
            <person name="Chain P."/>
            <person name="Han C."/>
            <person name="Brettin T."/>
            <person name="Detter J.C."/>
            <person name="Schuler E."/>
            <person name="Goker M."/>
            <person name="Rohde M."/>
            <person name="Bristow J."/>
            <person name="Eisen J.A."/>
            <person name="Markowitz V."/>
            <person name="Hugenholtz P."/>
            <person name="Kyrpides N.C."/>
            <person name="Klenk H.P."/>
        </authorList>
    </citation>
    <scope>NUCLEOTIDE SEQUENCE [LARGE SCALE GENOMIC DNA]</scope>
    <source>
        <strain evidence="10">ATCC 49802 / DSM 20745 / S 6022</strain>
    </source>
</reference>
<evidence type="ECO:0000256" key="2">
    <source>
        <dbReference type="ARBA" id="ARBA00022448"/>
    </source>
</evidence>
<dbReference type="AlphaFoldDB" id="D1CA61"/>
<dbReference type="InterPro" id="IPR045621">
    <property type="entry name" value="BPD_transp_1_N"/>
</dbReference>
<evidence type="ECO:0000256" key="1">
    <source>
        <dbReference type="ARBA" id="ARBA00004651"/>
    </source>
</evidence>
<gene>
    <name evidence="9" type="ordered locus">Sthe_3304</name>
</gene>
<keyword evidence="6 7" id="KW-0472">Membrane</keyword>
<keyword evidence="3" id="KW-1003">Cell membrane</keyword>
<comment type="subcellular location">
    <subcellularLocation>
        <location evidence="1 7">Cell membrane</location>
        <topology evidence="1 7">Multi-pass membrane protein</topology>
    </subcellularLocation>
</comment>
<comment type="similarity">
    <text evidence="7">Belongs to the binding-protein-dependent transport system permease family.</text>
</comment>
<sequence length="311" mass="34188">MSRFVLRRLIQMVPVVFGLTAVIFFMIHLVPGDPAAIMLGTRATPENVAQLRRNLGLDEPLLVQYMFFLRNLATGSLGDSIFYREPVLDLILDHLPTTLMLATSTIMLAVIITVPLATLAALHRDRLADQVVRGFLLVGLAMPSFWVGINLLLLLTVRYRIFPAGGFGDGFFDHLRHLFLPALTIALSISAVLVRNLRSSLIDTLTADHVRTARAKGLSSRAVFFWHVLRNSAMSTVTILGLNLGYLMGGTVIIEQVFALPGLGQLLLTSIFGRDYPVVQGITLVYAVLVILVNLITDLVYAALDPRVSLD</sequence>
<evidence type="ECO:0000256" key="6">
    <source>
        <dbReference type="ARBA" id="ARBA00023136"/>
    </source>
</evidence>
<dbReference type="CDD" id="cd06261">
    <property type="entry name" value="TM_PBP2"/>
    <property type="match status" value="1"/>
</dbReference>
<feature type="transmembrane region" description="Helical" evidence="7">
    <location>
        <begin position="134"/>
        <end position="155"/>
    </location>
</feature>
<dbReference type="PANTHER" id="PTHR43163:SF6">
    <property type="entry name" value="DIPEPTIDE TRANSPORT SYSTEM PERMEASE PROTEIN DPPB-RELATED"/>
    <property type="match status" value="1"/>
</dbReference>
<feature type="transmembrane region" description="Helical" evidence="7">
    <location>
        <begin position="175"/>
        <end position="194"/>
    </location>
</feature>
<keyword evidence="10" id="KW-1185">Reference proteome</keyword>